<evidence type="ECO:0000313" key="8">
    <source>
        <dbReference type="EMBL" id="KAF5800389.1"/>
    </source>
</evidence>
<name>A0A9K3NHG7_HELAN</name>
<comment type="caution">
    <text evidence="8">The sequence shown here is derived from an EMBL/GenBank/DDBJ whole genome shotgun (WGS) entry which is preliminary data.</text>
</comment>
<keyword evidence="3" id="KW-0732">Signal</keyword>
<organism evidence="8 9">
    <name type="scientific">Helianthus annuus</name>
    <name type="common">Common sunflower</name>
    <dbReference type="NCBI Taxonomy" id="4232"/>
    <lineage>
        <taxon>Eukaryota</taxon>
        <taxon>Viridiplantae</taxon>
        <taxon>Streptophyta</taxon>
        <taxon>Embryophyta</taxon>
        <taxon>Tracheophyta</taxon>
        <taxon>Spermatophyta</taxon>
        <taxon>Magnoliopsida</taxon>
        <taxon>eudicotyledons</taxon>
        <taxon>Gunneridae</taxon>
        <taxon>Pentapetalae</taxon>
        <taxon>asterids</taxon>
        <taxon>campanulids</taxon>
        <taxon>Asterales</taxon>
        <taxon>Asteraceae</taxon>
        <taxon>Asteroideae</taxon>
        <taxon>Heliantheae alliance</taxon>
        <taxon>Heliantheae</taxon>
        <taxon>Helianthus</taxon>
    </lineage>
</organism>
<accession>A0A9K3NHG7</accession>
<evidence type="ECO:0000256" key="5">
    <source>
        <dbReference type="ARBA" id="ARBA00023136"/>
    </source>
</evidence>
<keyword evidence="6" id="KW-0325">Glycoprotein</keyword>
<reference evidence="8" key="2">
    <citation type="submission" date="2020-06" db="EMBL/GenBank/DDBJ databases">
        <title>Helianthus annuus Genome sequencing and assembly Release 2.</title>
        <authorList>
            <person name="Gouzy J."/>
            <person name="Langlade N."/>
            <person name="Munos S."/>
        </authorList>
    </citation>
    <scope>NUCLEOTIDE SEQUENCE</scope>
    <source>
        <tissue evidence="8">Leaves</tissue>
    </source>
</reference>
<dbReference type="SUPFAM" id="SSF52058">
    <property type="entry name" value="L domain-like"/>
    <property type="match status" value="1"/>
</dbReference>
<dbReference type="Gramene" id="mRNA:HanXRQr2_Chr07g0315481">
    <property type="protein sequence ID" value="mRNA:HanXRQr2_Chr07g0315481"/>
    <property type="gene ID" value="HanXRQr2_Chr07g0315481"/>
</dbReference>
<dbReference type="Proteomes" id="UP000215914">
    <property type="component" value="Unassembled WGS sequence"/>
</dbReference>
<keyword evidence="2 7" id="KW-0812">Transmembrane</keyword>
<evidence type="ECO:0000256" key="7">
    <source>
        <dbReference type="SAM" id="Phobius"/>
    </source>
</evidence>
<dbReference type="AlphaFoldDB" id="A0A9K3NHG7"/>
<evidence type="ECO:0000256" key="6">
    <source>
        <dbReference type="ARBA" id="ARBA00023180"/>
    </source>
</evidence>
<dbReference type="Gene3D" id="3.80.10.10">
    <property type="entry name" value="Ribonuclease Inhibitor"/>
    <property type="match status" value="1"/>
</dbReference>
<evidence type="ECO:0000256" key="3">
    <source>
        <dbReference type="ARBA" id="ARBA00022729"/>
    </source>
</evidence>
<evidence type="ECO:0000313" key="9">
    <source>
        <dbReference type="Proteomes" id="UP000215914"/>
    </source>
</evidence>
<sequence length="149" mass="16661">MALRELISLNLSRNQLTGSIPDKIGDMKALESFDLSLNKLSGELPMSLSKLNFIRRVPTSTQIQSLNESNFFGNRLCGAPLTRDCVPVDVPVIVGDQEKEDGSHGADWGLIISIVLGFITGFWIIVASLTVNKSWRIVYFRLLRKWIKV</sequence>
<evidence type="ECO:0000256" key="2">
    <source>
        <dbReference type="ARBA" id="ARBA00022692"/>
    </source>
</evidence>
<keyword evidence="5 7" id="KW-0472">Membrane</keyword>
<keyword evidence="4 7" id="KW-1133">Transmembrane helix</keyword>
<dbReference type="EMBL" id="MNCJ02000322">
    <property type="protein sequence ID" value="KAF5800389.1"/>
    <property type="molecule type" value="Genomic_DNA"/>
</dbReference>
<reference evidence="8" key="1">
    <citation type="journal article" date="2017" name="Nature">
        <title>The sunflower genome provides insights into oil metabolism, flowering and Asterid evolution.</title>
        <authorList>
            <person name="Badouin H."/>
            <person name="Gouzy J."/>
            <person name="Grassa C.J."/>
            <person name="Murat F."/>
            <person name="Staton S.E."/>
            <person name="Cottret L."/>
            <person name="Lelandais-Briere C."/>
            <person name="Owens G.L."/>
            <person name="Carrere S."/>
            <person name="Mayjonade B."/>
            <person name="Legrand L."/>
            <person name="Gill N."/>
            <person name="Kane N.C."/>
            <person name="Bowers J.E."/>
            <person name="Hubner S."/>
            <person name="Bellec A."/>
            <person name="Berard A."/>
            <person name="Berges H."/>
            <person name="Blanchet N."/>
            <person name="Boniface M.C."/>
            <person name="Brunel D."/>
            <person name="Catrice O."/>
            <person name="Chaidir N."/>
            <person name="Claudel C."/>
            <person name="Donnadieu C."/>
            <person name="Faraut T."/>
            <person name="Fievet G."/>
            <person name="Helmstetter N."/>
            <person name="King M."/>
            <person name="Knapp S.J."/>
            <person name="Lai Z."/>
            <person name="Le Paslier M.C."/>
            <person name="Lippi Y."/>
            <person name="Lorenzon L."/>
            <person name="Mandel J.R."/>
            <person name="Marage G."/>
            <person name="Marchand G."/>
            <person name="Marquand E."/>
            <person name="Bret-Mestries E."/>
            <person name="Morien E."/>
            <person name="Nambeesan S."/>
            <person name="Nguyen T."/>
            <person name="Pegot-Espagnet P."/>
            <person name="Pouilly N."/>
            <person name="Raftis F."/>
            <person name="Sallet E."/>
            <person name="Schiex T."/>
            <person name="Thomas J."/>
            <person name="Vandecasteele C."/>
            <person name="Vares D."/>
            <person name="Vear F."/>
            <person name="Vautrin S."/>
            <person name="Crespi M."/>
            <person name="Mangin B."/>
            <person name="Burke J.M."/>
            <person name="Salse J."/>
            <person name="Munos S."/>
            <person name="Vincourt P."/>
            <person name="Rieseberg L.H."/>
            <person name="Langlade N.B."/>
        </authorList>
    </citation>
    <scope>NUCLEOTIDE SEQUENCE</scope>
    <source>
        <tissue evidence="8">Leaves</tissue>
    </source>
</reference>
<proteinExistence type="predicted"/>
<dbReference type="PANTHER" id="PTHR48063">
    <property type="entry name" value="LRR RECEPTOR-LIKE KINASE"/>
    <property type="match status" value="1"/>
</dbReference>
<dbReference type="Pfam" id="PF00560">
    <property type="entry name" value="LRR_1"/>
    <property type="match status" value="2"/>
</dbReference>
<gene>
    <name evidence="8" type="ORF">HanXRQr2_Chr07g0315481</name>
</gene>
<feature type="transmembrane region" description="Helical" evidence="7">
    <location>
        <begin position="108"/>
        <end position="131"/>
    </location>
</feature>
<dbReference type="PANTHER" id="PTHR48063:SF99">
    <property type="entry name" value="LEUCINE-RICH REPEAT-CONTAINING, PLANT-TYPE, LEUCINE-RICH REPEAT DOMAIN SUPERFAMILY"/>
    <property type="match status" value="1"/>
</dbReference>
<evidence type="ECO:0000256" key="4">
    <source>
        <dbReference type="ARBA" id="ARBA00022989"/>
    </source>
</evidence>
<dbReference type="EC" id="2.7.-.-" evidence="8"/>
<keyword evidence="8" id="KW-0808">Transferase</keyword>
<comment type="subcellular location">
    <subcellularLocation>
        <location evidence="1">Membrane</location>
        <topology evidence="1">Single-pass type I membrane protein</topology>
    </subcellularLocation>
</comment>
<dbReference type="InterPro" id="IPR032675">
    <property type="entry name" value="LRR_dom_sf"/>
</dbReference>
<dbReference type="InterPro" id="IPR046956">
    <property type="entry name" value="RLP23-like"/>
</dbReference>
<evidence type="ECO:0000256" key="1">
    <source>
        <dbReference type="ARBA" id="ARBA00004479"/>
    </source>
</evidence>
<dbReference type="GO" id="GO:0016740">
    <property type="term" value="F:transferase activity"/>
    <property type="evidence" value="ECO:0007669"/>
    <property type="project" value="UniProtKB-KW"/>
</dbReference>
<dbReference type="GO" id="GO:0016020">
    <property type="term" value="C:membrane"/>
    <property type="evidence" value="ECO:0007669"/>
    <property type="project" value="UniProtKB-SubCell"/>
</dbReference>
<protein>
    <submittedName>
        <fullName evidence="8">Transferase</fullName>
        <ecNumber evidence="8">2.7.-.-</ecNumber>
    </submittedName>
</protein>
<keyword evidence="9" id="KW-1185">Reference proteome</keyword>
<dbReference type="InterPro" id="IPR001611">
    <property type="entry name" value="Leu-rich_rpt"/>
</dbReference>